<feature type="region of interest" description="Disordered" evidence="1">
    <location>
        <begin position="68"/>
        <end position="87"/>
    </location>
</feature>
<accession>A0ABU6Y0A2</accession>
<evidence type="ECO:0000256" key="1">
    <source>
        <dbReference type="SAM" id="MobiDB-lite"/>
    </source>
</evidence>
<feature type="non-terminal residue" evidence="2">
    <location>
        <position position="1"/>
    </location>
</feature>
<name>A0ABU6Y0A2_9FABA</name>
<comment type="caution">
    <text evidence="2">The sequence shown here is derived from an EMBL/GenBank/DDBJ whole genome shotgun (WGS) entry which is preliminary data.</text>
</comment>
<dbReference type="EMBL" id="JASCZI010222137">
    <property type="protein sequence ID" value="MED6203341.1"/>
    <property type="molecule type" value="Genomic_DNA"/>
</dbReference>
<keyword evidence="3" id="KW-1185">Reference proteome</keyword>
<gene>
    <name evidence="2" type="ORF">PIB30_114607</name>
</gene>
<sequence length="87" mass="9281">VSSRHRVKRQFGGEHPVPMDPVNLEGFLSATARGDDRWWPDELAYCTAFGATGCLEIIRFRSCPPGTPVGPVGNTLTGGRLPVASGS</sequence>
<organism evidence="2 3">
    <name type="scientific">Stylosanthes scabra</name>
    <dbReference type="NCBI Taxonomy" id="79078"/>
    <lineage>
        <taxon>Eukaryota</taxon>
        <taxon>Viridiplantae</taxon>
        <taxon>Streptophyta</taxon>
        <taxon>Embryophyta</taxon>
        <taxon>Tracheophyta</taxon>
        <taxon>Spermatophyta</taxon>
        <taxon>Magnoliopsida</taxon>
        <taxon>eudicotyledons</taxon>
        <taxon>Gunneridae</taxon>
        <taxon>Pentapetalae</taxon>
        <taxon>rosids</taxon>
        <taxon>fabids</taxon>
        <taxon>Fabales</taxon>
        <taxon>Fabaceae</taxon>
        <taxon>Papilionoideae</taxon>
        <taxon>50 kb inversion clade</taxon>
        <taxon>dalbergioids sensu lato</taxon>
        <taxon>Dalbergieae</taxon>
        <taxon>Pterocarpus clade</taxon>
        <taxon>Stylosanthes</taxon>
    </lineage>
</organism>
<proteinExistence type="predicted"/>
<reference evidence="2 3" key="1">
    <citation type="journal article" date="2023" name="Plants (Basel)">
        <title>Bridging the Gap: Combining Genomics and Transcriptomics Approaches to Understand Stylosanthes scabra, an Orphan Legume from the Brazilian Caatinga.</title>
        <authorList>
            <person name="Ferreira-Neto J.R.C."/>
            <person name="da Silva M.D."/>
            <person name="Binneck E."/>
            <person name="de Melo N.F."/>
            <person name="da Silva R.H."/>
            <person name="de Melo A.L.T.M."/>
            <person name="Pandolfi V."/>
            <person name="Bustamante F.O."/>
            <person name="Brasileiro-Vidal A.C."/>
            <person name="Benko-Iseppon A.M."/>
        </authorList>
    </citation>
    <scope>NUCLEOTIDE SEQUENCE [LARGE SCALE GENOMIC DNA]</scope>
    <source>
        <tissue evidence="2">Leaves</tissue>
    </source>
</reference>
<protein>
    <submittedName>
        <fullName evidence="2">Uncharacterized protein</fullName>
    </submittedName>
</protein>
<dbReference type="Proteomes" id="UP001341840">
    <property type="component" value="Unassembled WGS sequence"/>
</dbReference>
<evidence type="ECO:0000313" key="3">
    <source>
        <dbReference type="Proteomes" id="UP001341840"/>
    </source>
</evidence>
<evidence type="ECO:0000313" key="2">
    <source>
        <dbReference type="EMBL" id="MED6203341.1"/>
    </source>
</evidence>
<feature type="compositionally biased region" description="Low complexity" evidence="1">
    <location>
        <begin position="69"/>
        <end position="79"/>
    </location>
</feature>